<evidence type="ECO:0000259" key="15">
    <source>
        <dbReference type="Pfam" id="PF02931"/>
    </source>
</evidence>
<gene>
    <name evidence="17" type="ORF">GSOID_T00009614001</name>
</gene>
<keyword evidence="6" id="KW-0732">Signal</keyword>
<dbReference type="InterPro" id="IPR006028">
    <property type="entry name" value="GABAA/Glycine_rcpt"/>
</dbReference>
<evidence type="ECO:0000256" key="5">
    <source>
        <dbReference type="ARBA" id="ARBA00022692"/>
    </source>
</evidence>
<evidence type="ECO:0000256" key="12">
    <source>
        <dbReference type="ARBA" id="ARBA00023303"/>
    </source>
</evidence>
<feature type="transmembrane region" description="Helical" evidence="13">
    <location>
        <begin position="251"/>
        <end position="270"/>
    </location>
</feature>
<evidence type="ECO:0000256" key="4">
    <source>
        <dbReference type="ARBA" id="ARBA00022475"/>
    </source>
</evidence>
<comment type="caution">
    <text evidence="13">Lacks conserved residue(s) required for the propagation of feature annotation.</text>
</comment>
<dbReference type="PRINTS" id="PR00253">
    <property type="entry name" value="GABAARECEPTR"/>
</dbReference>
<feature type="domain" description="Neurotransmitter-gated ion-channel transmembrane" evidence="16">
    <location>
        <begin position="228"/>
        <end position="315"/>
    </location>
</feature>
<dbReference type="AlphaFoldDB" id="E4XF74"/>
<evidence type="ECO:0000256" key="6">
    <source>
        <dbReference type="ARBA" id="ARBA00022729"/>
    </source>
</evidence>
<dbReference type="PANTHER" id="PTHR18945">
    <property type="entry name" value="NEUROTRANSMITTER GATED ION CHANNEL"/>
    <property type="match status" value="1"/>
</dbReference>
<feature type="transmembrane region" description="Helical" evidence="13">
    <location>
        <begin position="285"/>
        <end position="307"/>
    </location>
</feature>
<evidence type="ECO:0000256" key="11">
    <source>
        <dbReference type="ARBA" id="ARBA00023214"/>
    </source>
</evidence>
<evidence type="ECO:0000256" key="8">
    <source>
        <dbReference type="ARBA" id="ARBA00023065"/>
    </source>
</evidence>
<protein>
    <submittedName>
        <fullName evidence="17">Uncharacterized protein</fullName>
    </submittedName>
</protein>
<keyword evidence="5 13" id="KW-0812">Transmembrane</keyword>
<dbReference type="SUPFAM" id="SSF90112">
    <property type="entry name" value="Neurotransmitter-gated ion-channel transmembrane pore"/>
    <property type="match status" value="1"/>
</dbReference>
<keyword evidence="9 13" id="KW-0472">Membrane</keyword>
<dbReference type="InParanoid" id="E4XF74"/>
<evidence type="ECO:0000256" key="14">
    <source>
        <dbReference type="SAM" id="MobiDB-lite"/>
    </source>
</evidence>
<evidence type="ECO:0000256" key="3">
    <source>
        <dbReference type="ARBA" id="ARBA00022448"/>
    </source>
</evidence>
<feature type="transmembrane region" description="Helical" evidence="13">
    <location>
        <begin position="219"/>
        <end position="244"/>
    </location>
</feature>
<evidence type="ECO:0000256" key="10">
    <source>
        <dbReference type="ARBA" id="ARBA00023173"/>
    </source>
</evidence>
<dbReference type="SUPFAM" id="SSF63712">
    <property type="entry name" value="Nicotinic receptor ligand binding domain-like"/>
    <property type="match status" value="1"/>
</dbReference>
<keyword evidence="8 13" id="KW-0406">Ion transport</keyword>
<keyword evidence="12 13" id="KW-0407">Ion channel</keyword>
<dbReference type="GO" id="GO:0004888">
    <property type="term" value="F:transmembrane signaling receptor activity"/>
    <property type="evidence" value="ECO:0007669"/>
    <property type="project" value="InterPro"/>
</dbReference>
<comment type="subcellular location">
    <subcellularLocation>
        <location evidence="2">Cell membrane</location>
    </subcellularLocation>
    <subcellularLocation>
        <location evidence="1">Membrane</location>
        <topology evidence="1">Multi-pass membrane protein</topology>
    </subcellularLocation>
</comment>
<keyword evidence="3 13" id="KW-0813">Transport</keyword>
<evidence type="ECO:0000256" key="1">
    <source>
        <dbReference type="ARBA" id="ARBA00004141"/>
    </source>
</evidence>
<dbReference type="Gene3D" id="2.70.170.10">
    <property type="entry name" value="Neurotransmitter-gated ion-channel ligand-binding domain"/>
    <property type="match status" value="1"/>
</dbReference>
<dbReference type="PROSITE" id="PS00236">
    <property type="entry name" value="NEUROTR_ION_CHANNEL"/>
    <property type="match status" value="1"/>
</dbReference>
<dbReference type="GO" id="GO:0005886">
    <property type="term" value="C:plasma membrane"/>
    <property type="evidence" value="ECO:0007669"/>
    <property type="project" value="UniProtKB-SubCell"/>
</dbReference>
<organism evidence="17">
    <name type="scientific">Oikopleura dioica</name>
    <name type="common">Tunicate</name>
    <dbReference type="NCBI Taxonomy" id="34765"/>
    <lineage>
        <taxon>Eukaryota</taxon>
        <taxon>Metazoa</taxon>
        <taxon>Chordata</taxon>
        <taxon>Tunicata</taxon>
        <taxon>Appendicularia</taxon>
        <taxon>Copelata</taxon>
        <taxon>Oikopleuridae</taxon>
        <taxon>Oikopleura</taxon>
    </lineage>
</organism>
<dbReference type="CDD" id="cd19049">
    <property type="entry name" value="LGIC_TM_anion"/>
    <property type="match status" value="1"/>
</dbReference>
<dbReference type="PRINTS" id="PR00252">
    <property type="entry name" value="NRIONCHANNEL"/>
</dbReference>
<dbReference type="GO" id="GO:0005230">
    <property type="term" value="F:extracellular ligand-gated monoatomic ion channel activity"/>
    <property type="evidence" value="ECO:0007669"/>
    <property type="project" value="InterPro"/>
</dbReference>
<dbReference type="InterPro" id="IPR038050">
    <property type="entry name" value="Neuro_actylchol_rec"/>
</dbReference>
<proteinExistence type="inferred from homology"/>
<accession>E4XF74</accession>
<evidence type="ECO:0000256" key="2">
    <source>
        <dbReference type="ARBA" id="ARBA00004236"/>
    </source>
</evidence>
<dbReference type="Pfam" id="PF02932">
    <property type="entry name" value="Neur_chan_memb"/>
    <property type="match status" value="1"/>
</dbReference>
<dbReference type="InterPro" id="IPR036734">
    <property type="entry name" value="Neur_chan_lig-bd_sf"/>
</dbReference>
<evidence type="ECO:0000256" key="9">
    <source>
        <dbReference type="ARBA" id="ARBA00023136"/>
    </source>
</evidence>
<dbReference type="InterPro" id="IPR006029">
    <property type="entry name" value="Neurotrans-gated_channel_TM"/>
</dbReference>
<dbReference type="InterPro" id="IPR018000">
    <property type="entry name" value="Neurotransmitter_ion_chnl_CS"/>
</dbReference>
<dbReference type="InterPro" id="IPR006202">
    <property type="entry name" value="Neur_chan_lig-bd"/>
</dbReference>
<keyword evidence="7 13" id="KW-1133">Transmembrane helix</keyword>
<evidence type="ECO:0000313" key="17">
    <source>
        <dbReference type="EMBL" id="CBY24262.1"/>
    </source>
</evidence>
<dbReference type="OrthoDB" id="442503at2759"/>
<dbReference type="EMBL" id="FN653044">
    <property type="protein sequence ID" value="CBY24262.1"/>
    <property type="molecule type" value="Genomic_DNA"/>
</dbReference>
<comment type="similarity">
    <text evidence="13">Belongs to the ligand-gated ion channel (TC 1.A.9) family.</text>
</comment>
<dbReference type="InterPro" id="IPR006201">
    <property type="entry name" value="Neur_channel"/>
</dbReference>
<sequence length="379" mass="42750">MTILNGRLAFKPTRRKIQGAYIRAVRIRMELLEYSEFNLQPLTHVSRARSYPPLVKPRNANGSPVEVTLLIESITDVSEVNMDLTITFVIYQTWTDPRLMIPTDVLPLKSVVLPSRLIQHLWVPDTYVVGSKSSVIHKTTTANQAARIWPTGRVLYSLKLTATVACLMSLHNFPMDTETCSLSLQSFAYDTDEIVLKWDGAAIKDAKEKGKVTFEFERYFISVFFQSYFPAMIMVMLGGLTMWIDPKSVPARVSMGITTVLTISTIITGLKSSLPRVSYLTALDIYLWTCYFFVFSAVLEFCVLNFLMARKGRVRDKLVESRFKNGSKSTNGVAIGKSTSGRPPRLLINLYTMRSMTESPLKLSTRKKKPPSTSTRAKV</sequence>
<keyword evidence="18" id="KW-1185">Reference proteome</keyword>
<keyword evidence="4" id="KW-1003">Cell membrane</keyword>
<name>E4XF74_OIKDI</name>
<reference evidence="17" key="1">
    <citation type="journal article" date="2010" name="Science">
        <title>Plasticity of animal genome architecture unmasked by rapid evolution of a pelagic tunicate.</title>
        <authorList>
            <person name="Denoeud F."/>
            <person name="Henriet S."/>
            <person name="Mungpakdee S."/>
            <person name="Aury J.M."/>
            <person name="Da Silva C."/>
            <person name="Brinkmann H."/>
            <person name="Mikhaleva J."/>
            <person name="Olsen L.C."/>
            <person name="Jubin C."/>
            <person name="Canestro C."/>
            <person name="Bouquet J.M."/>
            <person name="Danks G."/>
            <person name="Poulain J."/>
            <person name="Campsteijn C."/>
            <person name="Adamski M."/>
            <person name="Cross I."/>
            <person name="Yadetie F."/>
            <person name="Muffato M."/>
            <person name="Louis A."/>
            <person name="Butcher S."/>
            <person name="Tsagkogeorga G."/>
            <person name="Konrad A."/>
            <person name="Singh S."/>
            <person name="Jensen M.F."/>
            <person name="Cong E.H."/>
            <person name="Eikeseth-Otteraa H."/>
            <person name="Noel B."/>
            <person name="Anthouard V."/>
            <person name="Porcel B.M."/>
            <person name="Kachouri-Lafond R."/>
            <person name="Nishino A."/>
            <person name="Ugolini M."/>
            <person name="Chourrout P."/>
            <person name="Nishida H."/>
            <person name="Aasland R."/>
            <person name="Huzurbazar S."/>
            <person name="Westhof E."/>
            <person name="Delsuc F."/>
            <person name="Lehrach H."/>
            <person name="Reinhardt R."/>
            <person name="Weissenbach J."/>
            <person name="Roy S.W."/>
            <person name="Artiguenave F."/>
            <person name="Postlethwait J.H."/>
            <person name="Manak J.R."/>
            <person name="Thompson E.M."/>
            <person name="Jaillon O."/>
            <person name="Du Pasquier L."/>
            <person name="Boudinot P."/>
            <person name="Liberles D.A."/>
            <person name="Volff J.N."/>
            <person name="Philippe H."/>
            <person name="Lenhard B."/>
            <person name="Roest Crollius H."/>
            <person name="Wincker P."/>
            <person name="Chourrout D."/>
        </authorList>
    </citation>
    <scope>NUCLEOTIDE SEQUENCE [LARGE SCALE GENOMIC DNA]</scope>
</reference>
<evidence type="ECO:0000259" key="16">
    <source>
        <dbReference type="Pfam" id="PF02932"/>
    </source>
</evidence>
<dbReference type="GO" id="GO:0005254">
    <property type="term" value="F:chloride channel activity"/>
    <property type="evidence" value="ECO:0007669"/>
    <property type="project" value="UniProtKB-KW"/>
</dbReference>
<dbReference type="InterPro" id="IPR036719">
    <property type="entry name" value="Neuro-gated_channel_TM_sf"/>
</dbReference>
<dbReference type="Proteomes" id="UP000001307">
    <property type="component" value="Unassembled WGS sequence"/>
</dbReference>
<keyword evidence="11" id="KW-0868">Chloride</keyword>
<evidence type="ECO:0000256" key="13">
    <source>
        <dbReference type="RuleBase" id="RU000687"/>
    </source>
</evidence>
<keyword evidence="10" id="KW-0869">Chloride channel</keyword>
<feature type="domain" description="Neurotransmitter-gated ion-channel ligand-binding" evidence="15">
    <location>
        <begin position="49"/>
        <end position="208"/>
    </location>
</feature>
<dbReference type="Gene3D" id="1.20.58.390">
    <property type="entry name" value="Neurotransmitter-gated ion-channel transmembrane domain"/>
    <property type="match status" value="1"/>
</dbReference>
<feature type="region of interest" description="Disordered" evidence="14">
    <location>
        <begin position="359"/>
        <end position="379"/>
    </location>
</feature>
<evidence type="ECO:0000256" key="7">
    <source>
        <dbReference type="ARBA" id="ARBA00022989"/>
    </source>
</evidence>
<dbReference type="GO" id="GO:0034707">
    <property type="term" value="C:chloride channel complex"/>
    <property type="evidence" value="ECO:0007669"/>
    <property type="project" value="UniProtKB-KW"/>
</dbReference>
<dbReference type="Pfam" id="PF02931">
    <property type="entry name" value="Neur_chan_LBD"/>
    <property type="match status" value="1"/>
</dbReference>
<evidence type="ECO:0000313" key="18">
    <source>
        <dbReference type="Proteomes" id="UP000001307"/>
    </source>
</evidence>